<keyword evidence="3" id="KW-1185">Reference proteome</keyword>
<dbReference type="InterPro" id="IPR018154">
    <property type="entry name" value="TLV/ENV_coat_polyprotein"/>
</dbReference>
<dbReference type="Pfam" id="PF00429">
    <property type="entry name" value="TLV_coat"/>
    <property type="match status" value="1"/>
</dbReference>
<feature type="non-terminal residue" evidence="2">
    <location>
        <position position="101"/>
    </location>
</feature>
<comment type="caution">
    <text evidence="2">The sequence shown here is derived from an EMBL/GenBank/DDBJ whole genome shotgun (WGS) entry which is preliminary data.</text>
</comment>
<name>A0A7L2RUG6_9PASS</name>
<organism evidence="2 3">
    <name type="scientific">Neodrepanis coruscans</name>
    <name type="common">wattled asity</name>
    <dbReference type="NCBI Taxonomy" id="254563"/>
    <lineage>
        <taxon>Eukaryota</taxon>
        <taxon>Metazoa</taxon>
        <taxon>Chordata</taxon>
        <taxon>Craniata</taxon>
        <taxon>Vertebrata</taxon>
        <taxon>Euteleostomi</taxon>
        <taxon>Archelosauria</taxon>
        <taxon>Archosauria</taxon>
        <taxon>Dinosauria</taxon>
        <taxon>Saurischia</taxon>
        <taxon>Theropoda</taxon>
        <taxon>Coelurosauria</taxon>
        <taxon>Aves</taxon>
        <taxon>Neognathae</taxon>
        <taxon>Neoaves</taxon>
        <taxon>Telluraves</taxon>
        <taxon>Australaves</taxon>
        <taxon>Passeriformes</taxon>
        <taxon>Philepittidae</taxon>
        <taxon>Neodrepanis</taxon>
    </lineage>
</organism>
<feature type="transmembrane region" description="Helical" evidence="1">
    <location>
        <begin position="30"/>
        <end position="56"/>
    </location>
</feature>
<dbReference type="AlphaFoldDB" id="A0A7L2RUG6"/>
<accession>A0A7L2RUG6</accession>
<keyword evidence="1" id="KW-0812">Transmembrane</keyword>
<feature type="non-terminal residue" evidence="2">
    <location>
        <position position="1"/>
    </location>
</feature>
<proteinExistence type="predicted"/>
<dbReference type="Proteomes" id="UP000560066">
    <property type="component" value="Unassembled WGS sequence"/>
</dbReference>
<evidence type="ECO:0000313" key="3">
    <source>
        <dbReference type="Proteomes" id="UP000560066"/>
    </source>
</evidence>
<reference evidence="2 3" key="1">
    <citation type="submission" date="2019-09" db="EMBL/GenBank/DDBJ databases">
        <title>Bird 10,000 Genomes (B10K) Project - Family phase.</title>
        <authorList>
            <person name="Zhang G."/>
        </authorList>
    </citation>
    <scope>NUCLEOTIDE SEQUENCE [LARGE SCALE GENOMIC DNA]</scope>
    <source>
        <strain evidence="2">B10K-DU-002-79</strain>
    </source>
</reference>
<sequence>GKTKRRLEKQKRERESQKSWYEPLFTHSPWLTTLLSTIAGPLLILMLALTFGPFIVNKFIELARSRLEAAHSLFSRSKYKQISDEEKETSILSLAQEVINH</sequence>
<protein>
    <submittedName>
        <fullName evidence="2">ENV1 protein</fullName>
    </submittedName>
</protein>
<gene>
    <name evidence="2" type="primary">Env1</name>
    <name evidence="2" type="ORF">NEOCOR_R09329</name>
</gene>
<evidence type="ECO:0000313" key="2">
    <source>
        <dbReference type="EMBL" id="NXS12588.1"/>
    </source>
</evidence>
<evidence type="ECO:0000256" key="1">
    <source>
        <dbReference type="SAM" id="Phobius"/>
    </source>
</evidence>
<dbReference type="OrthoDB" id="9633697at2759"/>
<keyword evidence="1" id="KW-0472">Membrane</keyword>
<dbReference type="EMBL" id="VYZS01241465">
    <property type="protein sequence ID" value="NXS12588.1"/>
    <property type="molecule type" value="Genomic_DNA"/>
</dbReference>
<keyword evidence="1" id="KW-1133">Transmembrane helix</keyword>